<keyword evidence="4" id="KW-0547">Nucleotide-binding</keyword>
<evidence type="ECO:0000256" key="3">
    <source>
        <dbReference type="ARBA" id="ARBA00022679"/>
    </source>
</evidence>
<dbReference type="InterPro" id="IPR020590">
    <property type="entry name" value="Guanylate_kinase_CS"/>
</dbReference>
<dbReference type="GO" id="GO:0004385">
    <property type="term" value="F:GMP kinase activity"/>
    <property type="evidence" value="ECO:0007669"/>
    <property type="project" value="UniProtKB-EC"/>
</dbReference>
<dbReference type="PANTHER" id="PTHR23117">
    <property type="entry name" value="GUANYLATE KINASE-RELATED"/>
    <property type="match status" value="1"/>
</dbReference>
<feature type="domain" description="Guanylate kinase-like" evidence="7">
    <location>
        <begin position="68"/>
        <end position="250"/>
    </location>
</feature>
<dbReference type="PROSITE" id="PS00856">
    <property type="entry name" value="GUANYLATE_KINASE_1"/>
    <property type="match status" value="1"/>
</dbReference>
<reference evidence="8" key="1">
    <citation type="submission" date="2021-01" db="EMBL/GenBank/DDBJ databases">
        <authorList>
            <person name="Corre E."/>
            <person name="Pelletier E."/>
            <person name="Niang G."/>
            <person name="Scheremetjew M."/>
            <person name="Finn R."/>
            <person name="Kale V."/>
            <person name="Holt S."/>
            <person name="Cochrane G."/>
            <person name="Meng A."/>
            <person name="Brown T."/>
            <person name="Cohen L."/>
        </authorList>
    </citation>
    <scope>NUCLEOTIDE SEQUENCE</scope>
    <source>
        <strain evidence="8">SAG 63-3</strain>
    </source>
</reference>
<gene>
    <name evidence="8" type="ORF">PPAR00522_LOCUS15055</name>
</gene>
<name>A0A7S0V5G3_9CHLO</name>
<accession>A0A7S0V5G3</accession>
<dbReference type="Pfam" id="PF00625">
    <property type="entry name" value="Guanylate_kin"/>
    <property type="match status" value="1"/>
</dbReference>
<dbReference type="AlphaFoldDB" id="A0A7S0V5G3"/>
<keyword evidence="6" id="KW-0067">ATP-binding</keyword>
<dbReference type="GO" id="GO:0005524">
    <property type="term" value="F:ATP binding"/>
    <property type="evidence" value="ECO:0007669"/>
    <property type="project" value="UniProtKB-KW"/>
</dbReference>
<dbReference type="InterPro" id="IPR008144">
    <property type="entry name" value="Guanylate_kin-like_dom"/>
</dbReference>
<evidence type="ECO:0000256" key="6">
    <source>
        <dbReference type="ARBA" id="ARBA00022840"/>
    </source>
</evidence>
<dbReference type="CDD" id="cd00071">
    <property type="entry name" value="GMPK"/>
    <property type="match status" value="1"/>
</dbReference>
<dbReference type="EC" id="2.7.4.8" evidence="2"/>
<protein>
    <recommendedName>
        <fullName evidence="2">guanylate kinase</fullName>
        <ecNumber evidence="2">2.7.4.8</ecNumber>
    </recommendedName>
</protein>
<dbReference type="GO" id="GO:0005829">
    <property type="term" value="C:cytosol"/>
    <property type="evidence" value="ECO:0007669"/>
    <property type="project" value="TreeGrafter"/>
</dbReference>
<evidence type="ECO:0000256" key="5">
    <source>
        <dbReference type="ARBA" id="ARBA00022777"/>
    </source>
</evidence>
<dbReference type="InterPro" id="IPR008145">
    <property type="entry name" value="GK/Ca_channel_bsu"/>
</dbReference>
<evidence type="ECO:0000313" key="8">
    <source>
        <dbReference type="EMBL" id="CAD8780726.1"/>
    </source>
</evidence>
<evidence type="ECO:0000256" key="2">
    <source>
        <dbReference type="ARBA" id="ARBA00012961"/>
    </source>
</evidence>
<dbReference type="EMBL" id="HBFM01023214">
    <property type="protein sequence ID" value="CAD8780726.1"/>
    <property type="molecule type" value="Transcribed_RNA"/>
</dbReference>
<proteinExistence type="inferred from homology"/>
<sequence>MICKLSSKTINNVRFFAQNNIRISQGKLHSNSSFLSKACIPNTFEKMDALELKLGNLSSSPYVNAVQPLKLIICGPSGVGKDSVIAKLRECRKDVKLVVTATSRAPRPGEVHGVDYEFMSRSDFEHLRDADGLIEWALVYGEYKGVPRRQVDGALAAGSNALFRVDVQGAATLRRLMPEVVSIFISAPSEAALVARLVARGTESDENLVLRVAAARKEHARLQEFDYVVVNEDGPSGLDDCVQAISKIIDAEKLRTSRRHIKQ</sequence>
<evidence type="ECO:0000256" key="4">
    <source>
        <dbReference type="ARBA" id="ARBA00022741"/>
    </source>
</evidence>
<dbReference type="PROSITE" id="PS50052">
    <property type="entry name" value="GUANYLATE_KINASE_2"/>
    <property type="match status" value="1"/>
</dbReference>
<dbReference type="InterPro" id="IPR027417">
    <property type="entry name" value="P-loop_NTPase"/>
</dbReference>
<dbReference type="SMART" id="SM00072">
    <property type="entry name" value="GuKc"/>
    <property type="match status" value="1"/>
</dbReference>
<keyword evidence="3" id="KW-0808">Transferase</keyword>
<evidence type="ECO:0000256" key="1">
    <source>
        <dbReference type="ARBA" id="ARBA00005790"/>
    </source>
</evidence>
<comment type="similarity">
    <text evidence="1">Belongs to the guanylate kinase family.</text>
</comment>
<organism evidence="8">
    <name type="scientific">Polytomella parva</name>
    <dbReference type="NCBI Taxonomy" id="51329"/>
    <lineage>
        <taxon>Eukaryota</taxon>
        <taxon>Viridiplantae</taxon>
        <taxon>Chlorophyta</taxon>
        <taxon>core chlorophytes</taxon>
        <taxon>Chlorophyceae</taxon>
        <taxon>CS clade</taxon>
        <taxon>Chlamydomonadales</taxon>
        <taxon>Chlamydomonadaceae</taxon>
        <taxon>Polytomella</taxon>
    </lineage>
</organism>
<dbReference type="PANTHER" id="PTHR23117:SF13">
    <property type="entry name" value="GUANYLATE KINASE"/>
    <property type="match status" value="1"/>
</dbReference>
<dbReference type="Gene3D" id="3.40.50.300">
    <property type="entry name" value="P-loop containing nucleotide triphosphate hydrolases"/>
    <property type="match status" value="1"/>
</dbReference>
<keyword evidence="5" id="KW-0418">Kinase</keyword>
<dbReference type="SUPFAM" id="SSF52540">
    <property type="entry name" value="P-loop containing nucleoside triphosphate hydrolases"/>
    <property type="match status" value="1"/>
</dbReference>
<dbReference type="FunFam" id="3.30.63.10:FF:000002">
    <property type="entry name" value="Guanylate kinase 1"/>
    <property type="match status" value="1"/>
</dbReference>
<dbReference type="Gene3D" id="3.30.63.10">
    <property type="entry name" value="Guanylate Kinase phosphate binding domain"/>
    <property type="match status" value="1"/>
</dbReference>
<dbReference type="NCBIfam" id="TIGR03263">
    <property type="entry name" value="guanyl_kin"/>
    <property type="match status" value="1"/>
</dbReference>
<evidence type="ECO:0000259" key="7">
    <source>
        <dbReference type="PROSITE" id="PS50052"/>
    </source>
</evidence>
<dbReference type="InterPro" id="IPR017665">
    <property type="entry name" value="Guanylate_kinase"/>
</dbReference>